<dbReference type="InterPro" id="IPR036397">
    <property type="entry name" value="RNaseH_sf"/>
</dbReference>
<reference evidence="2 3" key="1">
    <citation type="submission" date="2024-01" db="EMBL/GenBank/DDBJ databases">
        <title>The complete chloroplast genome sequence of Lithospermum erythrorhizon: insights into the phylogenetic relationship among Boraginaceae species and the maternal lineages of purple gromwells.</title>
        <authorList>
            <person name="Okada T."/>
            <person name="Watanabe K."/>
        </authorList>
    </citation>
    <scope>NUCLEOTIDE SEQUENCE [LARGE SCALE GENOMIC DNA]</scope>
</reference>
<sequence length="147" mass="16590">MSHAPASNLADFVIDYTSPIPQIKSGSSDFEPRLNNPEWVLFVDGARNEKGSGARILIRSPDNMVMEYALRFTFSTTNNKVEYEAMVAGMDIVKSLGITRIWVKGDSKLIIDQVKGFEQIVFEPSIVKHEPLVKYHERAIQLDKGFE</sequence>
<evidence type="ECO:0000313" key="3">
    <source>
        <dbReference type="Proteomes" id="UP001454036"/>
    </source>
</evidence>
<dbReference type="GO" id="GO:0004523">
    <property type="term" value="F:RNA-DNA hybrid ribonuclease activity"/>
    <property type="evidence" value="ECO:0007669"/>
    <property type="project" value="InterPro"/>
</dbReference>
<dbReference type="InterPro" id="IPR012337">
    <property type="entry name" value="RNaseH-like_sf"/>
</dbReference>
<dbReference type="PANTHER" id="PTHR48475">
    <property type="entry name" value="RIBONUCLEASE H"/>
    <property type="match status" value="1"/>
</dbReference>
<accession>A0AAV3P4W8</accession>
<dbReference type="InterPro" id="IPR002156">
    <property type="entry name" value="RNaseH_domain"/>
</dbReference>
<name>A0AAV3P4W8_LITER</name>
<dbReference type="EMBL" id="BAABME010000886">
    <property type="protein sequence ID" value="GAA0146162.1"/>
    <property type="molecule type" value="Genomic_DNA"/>
</dbReference>
<comment type="caution">
    <text evidence="2">The sequence shown here is derived from an EMBL/GenBank/DDBJ whole genome shotgun (WGS) entry which is preliminary data.</text>
</comment>
<evidence type="ECO:0000313" key="2">
    <source>
        <dbReference type="EMBL" id="GAA0146162.1"/>
    </source>
</evidence>
<protein>
    <recommendedName>
        <fullName evidence="1">RNase H type-1 domain-containing protein</fullName>
    </recommendedName>
</protein>
<proteinExistence type="predicted"/>
<dbReference type="Pfam" id="PF13456">
    <property type="entry name" value="RVT_3"/>
    <property type="match status" value="1"/>
</dbReference>
<organism evidence="2 3">
    <name type="scientific">Lithospermum erythrorhizon</name>
    <name type="common">Purple gromwell</name>
    <name type="synonym">Lithospermum officinale var. erythrorhizon</name>
    <dbReference type="NCBI Taxonomy" id="34254"/>
    <lineage>
        <taxon>Eukaryota</taxon>
        <taxon>Viridiplantae</taxon>
        <taxon>Streptophyta</taxon>
        <taxon>Embryophyta</taxon>
        <taxon>Tracheophyta</taxon>
        <taxon>Spermatophyta</taxon>
        <taxon>Magnoliopsida</taxon>
        <taxon>eudicotyledons</taxon>
        <taxon>Gunneridae</taxon>
        <taxon>Pentapetalae</taxon>
        <taxon>asterids</taxon>
        <taxon>lamiids</taxon>
        <taxon>Boraginales</taxon>
        <taxon>Boraginaceae</taxon>
        <taxon>Boraginoideae</taxon>
        <taxon>Lithospermeae</taxon>
        <taxon>Lithospermum</taxon>
    </lineage>
</organism>
<dbReference type="AlphaFoldDB" id="A0AAV3P4W8"/>
<dbReference type="CDD" id="cd09279">
    <property type="entry name" value="RNase_HI_like"/>
    <property type="match status" value="1"/>
</dbReference>
<keyword evidence="3" id="KW-1185">Reference proteome</keyword>
<evidence type="ECO:0000259" key="1">
    <source>
        <dbReference type="Pfam" id="PF13456"/>
    </source>
</evidence>
<dbReference type="PANTHER" id="PTHR48475:SF1">
    <property type="entry name" value="RNASE H TYPE-1 DOMAIN-CONTAINING PROTEIN"/>
    <property type="match status" value="1"/>
</dbReference>
<feature type="domain" description="RNase H type-1" evidence="1">
    <location>
        <begin position="44"/>
        <end position="119"/>
    </location>
</feature>
<gene>
    <name evidence="2" type="ORF">LIER_06182</name>
</gene>
<dbReference type="Gene3D" id="3.30.420.10">
    <property type="entry name" value="Ribonuclease H-like superfamily/Ribonuclease H"/>
    <property type="match status" value="1"/>
</dbReference>
<dbReference type="SUPFAM" id="SSF53098">
    <property type="entry name" value="Ribonuclease H-like"/>
    <property type="match status" value="1"/>
</dbReference>
<dbReference type="Proteomes" id="UP001454036">
    <property type="component" value="Unassembled WGS sequence"/>
</dbReference>
<dbReference type="GO" id="GO:0003676">
    <property type="term" value="F:nucleic acid binding"/>
    <property type="evidence" value="ECO:0007669"/>
    <property type="project" value="InterPro"/>
</dbReference>